<evidence type="ECO:0000313" key="1">
    <source>
        <dbReference type="EMBL" id="ERN03159.1"/>
    </source>
</evidence>
<organism evidence="1 2">
    <name type="scientific">Amborella trichopoda</name>
    <dbReference type="NCBI Taxonomy" id="13333"/>
    <lineage>
        <taxon>Eukaryota</taxon>
        <taxon>Viridiplantae</taxon>
        <taxon>Streptophyta</taxon>
        <taxon>Embryophyta</taxon>
        <taxon>Tracheophyta</taxon>
        <taxon>Spermatophyta</taxon>
        <taxon>Magnoliopsida</taxon>
        <taxon>Amborellales</taxon>
        <taxon>Amborellaceae</taxon>
        <taxon>Amborella</taxon>
    </lineage>
</organism>
<name>W1P691_AMBTC</name>
<sequence length="92" mass="10318">MVVVHFKMDVPPGMWRSLVATFKHFQSIFNSGSDPSEKSLGLTYGSAPPLFKSTSTRVWSPNFRRALPDHAITDFATPQSIYLPVADEDYII</sequence>
<keyword evidence="2" id="KW-1185">Reference proteome</keyword>
<reference evidence="2" key="1">
    <citation type="journal article" date="2013" name="Science">
        <title>The Amborella genome and the evolution of flowering plants.</title>
        <authorList>
            <consortium name="Amborella Genome Project"/>
        </authorList>
    </citation>
    <scope>NUCLEOTIDE SEQUENCE [LARGE SCALE GENOMIC DNA]</scope>
</reference>
<protein>
    <submittedName>
        <fullName evidence="1">Uncharacterized protein</fullName>
    </submittedName>
</protein>
<dbReference type="EMBL" id="KI394358">
    <property type="protein sequence ID" value="ERN03159.1"/>
    <property type="molecule type" value="Genomic_DNA"/>
</dbReference>
<dbReference type="Gramene" id="ERN03159">
    <property type="protein sequence ID" value="ERN03159"/>
    <property type="gene ID" value="AMTR_s00003p00116780"/>
</dbReference>
<gene>
    <name evidence="1" type="ORF">AMTR_s00003p00116780</name>
</gene>
<dbReference type="AlphaFoldDB" id="W1P691"/>
<dbReference type="HOGENOM" id="CLU_2416210_0_0_1"/>
<proteinExistence type="predicted"/>
<accession>W1P691</accession>
<evidence type="ECO:0000313" key="2">
    <source>
        <dbReference type="Proteomes" id="UP000017836"/>
    </source>
</evidence>
<dbReference type="Proteomes" id="UP000017836">
    <property type="component" value="Unassembled WGS sequence"/>
</dbReference>